<gene>
    <name evidence="1" type="ORF">ABT317_44520</name>
</gene>
<evidence type="ECO:0000313" key="2">
    <source>
        <dbReference type="Proteomes" id="UP001458415"/>
    </source>
</evidence>
<name>A0ABV1WI14_9ACTN</name>
<comment type="caution">
    <text evidence="1">The sequence shown here is derived from an EMBL/GenBank/DDBJ whole genome shotgun (WGS) entry which is preliminary data.</text>
</comment>
<sequence length="89" mass="9557">MRPYAFLRPGDEVADAAGRAWRFDGPWEWNAFDGAGPGTSPEWPLVLLTRSGSPRSVADAEAVAGGTATGSHRETVRRWMSLTDASPTP</sequence>
<dbReference type="Proteomes" id="UP001458415">
    <property type="component" value="Unassembled WGS sequence"/>
</dbReference>
<dbReference type="EMBL" id="JBEPCU010001534">
    <property type="protein sequence ID" value="MER6983834.1"/>
    <property type="molecule type" value="Genomic_DNA"/>
</dbReference>
<keyword evidence="2" id="KW-1185">Reference proteome</keyword>
<protein>
    <submittedName>
        <fullName evidence="1">Uncharacterized protein</fullName>
    </submittedName>
</protein>
<organism evidence="1 2">
    <name type="scientific">Streptomyces carpinensis</name>
    <dbReference type="NCBI Taxonomy" id="66369"/>
    <lineage>
        <taxon>Bacteria</taxon>
        <taxon>Bacillati</taxon>
        <taxon>Actinomycetota</taxon>
        <taxon>Actinomycetes</taxon>
        <taxon>Kitasatosporales</taxon>
        <taxon>Streptomycetaceae</taxon>
        <taxon>Streptomyces</taxon>
    </lineage>
</organism>
<accession>A0ABV1WI14</accession>
<proteinExistence type="predicted"/>
<evidence type="ECO:0000313" key="1">
    <source>
        <dbReference type="EMBL" id="MER6983834.1"/>
    </source>
</evidence>
<reference evidence="1 2" key="1">
    <citation type="submission" date="2024-06" db="EMBL/GenBank/DDBJ databases">
        <title>The Natural Products Discovery Center: Release of the First 8490 Sequenced Strains for Exploring Actinobacteria Biosynthetic Diversity.</title>
        <authorList>
            <person name="Kalkreuter E."/>
            <person name="Kautsar S.A."/>
            <person name="Yang D."/>
            <person name="Bader C.D."/>
            <person name="Teijaro C.N."/>
            <person name="Fluegel L."/>
            <person name="Davis C.M."/>
            <person name="Simpson J.R."/>
            <person name="Lauterbach L."/>
            <person name="Steele A.D."/>
            <person name="Gui C."/>
            <person name="Meng S."/>
            <person name="Li G."/>
            <person name="Viehrig K."/>
            <person name="Ye F."/>
            <person name="Su P."/>
            <person name="Kiefer A.F."/>
            <person name="Nichols A."/>
            <person name="Cepeda A.J."/>
            <person name="Yan W."/>
            <person name="Fan B."/>
            <person name="Jiang Y."/>
            <person name="Adhikari A."/>
            <person name="Zheng C.-J."/>
            <person name="Schuster L."/>
            <person name="Cowan T.M."/>
            <person name="Smanski M.J."/>
            <person name="Chevrette M.G."/>
            <person name="De Carvalho L.P.S."/>
            <person name="Shen B."/>
        </authorList>
    </citation>
    <scope>NUCLEOTIDE SEQUENCE [LARGE SCALE GENOMIC DNA]</scope>
    <source>
        <strain evidence="1 2">NPDC000634</strain>
    </source>
</reference>